<comment type="caution">
    <text evidence="1">The sequence shown here is derived from an EMBL/GenBank/DDBJ whole genome shotgun (WGS) entry which is preliminary data.</text>
</comment>
<reference evidence="2" key="1">
    <citation type="submission" date="2013-09" db="EMBL/GenBank/DDBJ databases">
        <title>Corchorus olitorius genome sequencing.</title>
        <authorList>
            <person name="Alam M."/>
            <person name="Haque M.S."/>
            <person name="Islam M.S."/>
            <person name="Emdad E.M."/>
            <person name="Islam M.M."/>
            <person name="Ahmed B."/>
            <person name="Halim A."/>
            <person name="Hossen Q.M.M."/>
            <person name="Hossain M.Z."/>
            <person name="Ahmed R."/>
            <person name="Khan M.M."/>
            <person name="Islam R."/>
            <person name="Rashid M.M."/>
            <person name="Khan S.A."/>
            <person name="Rahman M.S."/>
            <person name="Alam M."/>
            <person name="Yahiya A.S."/>
            <person name="Khan M.S."/>
            <person name="Azam M.S."/>
            <person name="Haque T."/>
            <person name="Lashkar M.Z.H."/>
            <person name="Akhand A.I."/>
            <person name="Morshed G."/>
            <person name="Roy S."/>
            <person name="Uddin K.S."/>
            <person name="Rabeya T."/>
            <person name="Hossain A.S."/>
            <person name="Chowdhury A."/>
            <person name="Snigdha A.R."/>
            <person name="Mortoza M.S."/>
            <person name="Matin S.A."/>
            <person name="Hoque S.M.E."/>
            <person name="Islam M.K."/>
            <person name="Roy D.K."/>
            <person name="Haider R."/>
            <person name="Moosa M.M."/>
            <person name="Elias S.M."/>
            <person name="Hasan A.M."/>
            <person name="Jahan S."/>
            <person name="Shafiuddin M."/>
            <person name="Mahmood N."/>
            <person name="Shommy N.S."/>
        </authorList>
    </citation>
    <scope>NUCLEOTIDE SEQUENCE [LARGE SCALE GENOMIC DNA]</scope>
    <source>
        <strain evidence="2">cv. O-4</strain>
    </source>
</reference>
<dbReference type="Proteomes" id="UP000187203">
    <property type="component" value="Unassembled WGS sequence"/>
</dbReference>
<name>A0A1R3GKD8_9ROSI</name>
<accession>A0A1R3GKD8</accession>
<dbReference type="EMBL" id="AWUE01022413">
    <property type="protein sequence ID" value="OMO58509.1"/>
    <property type="molecule type" value="Genomic_DNA"/>
</dbReference>
<keyword evidence="2" id="KW-1185">Reference proteome</keyword>
<protein>
    <submittedName>
        <fullName evidence="1">Uncharacterized protein</fullName>
    </submittedName>
</protein>
<evidence type="ECO:0000313" key="1">
    <source>
        <dbReference type="EMBL" id="OMO58509.1"/>
    </source>
</evidence>
<gene>
    <name evidence="1" type="ORF">COLO4_34575</name>
</gene>
<evidence type="ECO:0000313" key="2">
    <source>
        <dbReference type="Proteomes" id="UP000187203"/>
    </source>
</evidence>
<proteinExistence type="predicted"/>
<organism evidence="1 2">
    <name type="scientific">Corchorus olitorius</name>
    <dbReference type="NCBI Taxonomy" id="93759"/>
    <lineage>
        <taxon>Eukaryota</taxon>
        <taxon>Viridiplantae</taxon>
        <taxon>Streptophyta</taxon>
        <taxon>Embryophyta</taxon>
        <taxon>Tracheophyta</taxon>
        <taxon>Spermatophyta</taxon>
        <taxon>Magnoliopsida</taxon>
        <taxon>eudicotyledons</taxon>
        <taxon>Gunneridae</taxon>
        <taxon>Pentapetalae</taxon>
        <taxon>rosids</taxon>
        <taxon>malvids</taxon>
        <taxon>Malvales</taxon>
        <taxon>Malvaceae</taxon>
        <taxon>Grewioideae</taxon>
        <taxon>Apeibeae</taxon>
        <taxon>Corchorus</taxon>
    </lineage>
</organism>
<dbReference type="AlphaFoldDB" id="A0A1R3GKD8"/>
<sequence>MGLLDRPLTPSKALTLFKFKLIQDKKPIDPSTPYYNFVPQAIDPHSDAVIIAILAMWFYCDAKWTRVVSHVDLDSEGYHFAPTLLLINAWSLWPSGALHQVPKFACL</sequence>